<dbReference type="Pfam" id="PF13469">
    <property type="entry name" value="Sulfotransfer_3"/>
    <property type="match status" value="1"/>
</dbReference>
<keyword evidence="2" id="KW-1185">Reference proteome</keyword>
<protein>
    <recommendedName>
        <fullName evidence="3">Sulfotransferase domain-containing protein</fullName>
    </recommendedName>
</protein>
<dbReference type="STRING" id="1925591.BI308_02685"/>
<reference evidence="1" key="1">
    <citation type="submission" date="2016-10" db="EMBL/GenBank/DDBJ databases">
        <title>CRISPR-Cas defence system in Roseofilum reptotaenium: evidence of a bacteriophage-cyanobacterium arms race in the coral black band disease.</title>
        <authorList>
            <person name="Buerger P."/>
            <person name="Wood-Charlson E.M."/>
            <person name="Weynberg K.D."/>
            <person name="Willis B."/>
            <person name="Van Oppen M.J."/>
        </authorList>
    </citation>
    <scope>NUCLEOTIDE SEQUENCE [LARGE SCALE GENOMIC DNA]</scope>
    <source>
        <strain evidence="1">AO1-A</strain>
    </source>
</reference>
<dbReference type="AlphaFoldDB" id="A0A1L9QWE3"/>
<evidence type="ECO:0008006" key="3">
    <source>
        <dbReference type="Google" id="ProtNLM"/>
    </source>
</evidence>
<organism evidence="1 2">
    <name type="scientific">Roseofilum reptotaenium AO1-A</name>
    <dbReference type="NCBI Taxonomy" id="1925591"/>
    <lineage>
        <taxon>Bacteria</taxon>
        <taxon>Bacillati</taxon>
        <taxon>Cyanobacteriota</taxon>
        <taxon>Cyanophyceae</taxon>
        <taxon>Desertifilales</taxon>
        <taxon>Desertifilaceae</taxon>
        <taxon>Roseofilum</taxon>
    </lineage>
</organism>
<evidence type="ECO:0000313" key="1">
    <source>
        <dbReference type="EMBL" id="OJJ26983.1"/>
    </source>
</evidence>
<proteinExistence type="predicted"/>
<evidence type="ECO:0000313" key="2">
    <source>
        <dbReference type="Proteomes" id="UP000183940"/>
    </source>
</evidence>
<accession>A0A1L9QWE3</accession>
<sequence>MSKRKVLFIIGAGHCGSSLLALILGSHPQCFSAGELGNLPNRYRKGLYLDCVNCNSDFWDRTFGDSGLKQLSIGLGDTRVTPYIPLKLEKNIREFLGTDRVFKPYTFMLAQLGKEVIIDASKYWVWVDRKTKAKEFTVGEVEAYLLNLVRDGRAIVNSYLRKYPQRDMATFTQNWMDKTKRRQEFYQSFDRGKKIEVAYEQLASDPHVTVQKICEFLEIEFTPDMIEYWKYDHHDISGNDGTYSLVRRYQQQEMLDKVKETHGEYYEKIDLGIKLDLRWKKELSKEKLDIFNSIAGEFNQPYVWD</sequence>
<dbReference type="EMBL" id="MLAW01000003">
    <property type="protein sequence ID" value="OJJ26983.1"/>
    <property type="molecule type" value="Genomic_DNA"/>
</dbReference>
<comment type="caution">
    <text evidence="1">The sequence shown here is derived from an EMBL/GenBank/DDBJ whole genome shotgun (WGS) entry which is preliminary data.</text>
</comment>
<gene>
    <name evidence="1" type="ORF">BI308_02685</name>
</gene>
<dbReference type="InterPro" id="IPR027417">
    <property type="entry name" value="P-loop_NTPase"/>
</dbReference>
<dbReference type="Proteomes" id="UP000183940">
    <property type="component" value="Unassembled WGS sequence"/>
</dbReference>
<name>A0A1L9QWE3_9CYAN</name>
<dbReference type="SUPFAM" id="SSF52540">
    <property type="entry name" value="P-loop containing nucleoside triphosphate hydrolases"/>
    <property type="match status" value="1"/>
</dbReference>
<dbReference type="Gene3D" id="3.40.50.300">
    <property type="entry name" value="P-loop containing nucleotide triphosphate hydrolases"/>
    <property type="match status" value="1"/>
</dbReference>